<comment type="caution">
    <text evidence="1">The sequence shown here is derived from an EMBL/GenBank/DDBJ whole genome shotgun (WGS) entry which is preliminary data.</text>
</comment>
<evidence type="ECO:0000313" key="2">
    <source>
        <dbReference type="Proteomes" id="UP001202289"/>
    </source>
</evidence>
<sequence>MNNSNADARTYAKKVEGDIQEFLSTEKIKRWVKDDSYEIKVYTKDEQLIN</sequence>
<dbReference type="EMBL" id="JAMBOP010000029">
    <property type="protein sequence ID" value="MCM3737808.1"/>
    <property type="molecule type" value="Genomic_DNA"/>
</dbReference>
<accession>A0ACC6AAY6</accession>
<name>A0ACC6AAY6_9BACI</name>
<gene>
    <name evidence="1" type="ORF">M3215_18960</name>
</gene>
<protein>
    <submittedName>
        <fullName evidence="1">DUF4030 domain-containing protein</fullName>
    </submittedName>
</protein>
<evidence type="ECO:0000313" key="1">
    <source>
        <dbReference type="EMBL" id="MCM3737808.1"/>
    </source>
</evidence>
<dbReference type="Proteomes" id="UP001202289">
    <property type="component" value="Unassembled WGS sequence"/>
</dbReference>
<keyword evidence="2" id="KW-1185">Reference proteome</keyword>
<organism evidence="1 2">
    <name type="scientific">Bacillus cytotoxicus</name>
    <dbReference type="NCBI Taxonomy" id="580165"/>
    <lineage>
        <taxon>Bacteria</taxon>
        <taxon>Bacillati</taxon>
        <taxon>Bacillota</taxon>
        <taxon>Bacilli</taxon>
        <taxon>Bacillales</taxon>
        <taxon>Bacillaceae</taxon>
        <taxon>Bacillus</taxon>
        <taxon>Bacillus cereus group</taxon>
    </lineage>
</organism>
<reference evidence="1" key="1">
    <citation type="submission" date="2022-05" db="EMBL/GenBank/DDBJ databases">
        <title>Comparative Genomics of Spacecraft Associated Microbes.</title>
        <authorList>
            <person name="Tran M.T."/>
            <person name="Wright A."/>
            <person name="Seuylemezian A."/>
            <person name="Eisen J."/>
            <person name="Coil D."/>
        </authorList>
    </citation>
    <scope>NUCLEOTIDE SEQUENCE</scope>
    <source>
        <strain evidence="1">FAIRING 10M-2.2</strain>
    </source>
</reference>
<proteinExistence type="predicted"/>